<evidence type="ECO:0000313" key="3">
    <source>
        <dbReference type="Proteomes" id="UP000622166"/>
    </source>
</evidence>
<dbReference type="EMBL" id="BMVW01000009">
    <property type="protein sequence ID" value="GGZ19772.1"/>
    <property type="molecule type" value="Genomic_DNA"/>
</dbReference>
<evidence type="ECO:0000313" key="2">
    <source>
        <dbReference type="EMBL" id="GGZ19772.1"/>
    </source>
</evidence>
<reference evidence="2" key="2">
    <citation type="submission" date="2020-09" db="EMBL/GenBank/DDBJ databases">
        <authorList>
            <person name="Sun Q."/>
            <person name="Ohkuma M."/>
        </authorList>
    </citation>
    <scope>NUCLEOTIDE SEQUENCE</scope>
    <source>
        <strain evidence="2">JCM 4815</strain>
    </source>
</reference>
<proteinExistence type="predicted"/>
<reference evidence="2" key="1">
    <citation type="journal article" date="2014" name="Int. J. Syst. Evol. Microbiol.">
        <title>Complete genome sequence of Corynebacterium casei LMG S-19264T (=DSM 44701T), isolated from a smear-ripened cheese.</title>
        <authorList>
            <consortium name="US DOE Joint Genome Institute (JGI-PGF)"/>
            <person name="Walter F."/>
            <person name="Albersmeier A."/>
            <person name="Kalinowski J."/>
            <person name="Ruckert C."/>
        </authorList>
    </citation>
    <scope>NUCLEOTIDE SEQUENCE</scope>
    <source>
        <strain evidence="2">JCM 4815</strain>
    </source>
</reference>
<accession>A0A918PSK0</accession>
<feature type="region of interest" description="Disordered" evidence="1">
    <location>
        <begin position="35"/>
        <end position="58"/>
    </location>
</feature>
<comment type="caution">
    <text evidence="2">The sequence shown here is derived from an EMBL/GenBank/DDBJ whole genome shotgun (WGS) entry which is preliminary data.</text>
</comment>
<protein>
    <submittedName>
        <fullName evidence="2">Uncharacterized protein</fullName>
    </submittedName>
</protein>
<name>A0A918PSK0_9ACTN</name>
<dbReference type="AlphaFoldDB" id="A0A918PSK0"/>
<gene>
    <name evidence="2" type="ORF">GCM10010365_45050</name>
</gene>
<feature type="region of interest" description="Disordered" evidence="1">
    <location>
        <begin position="1"/>
        <end position="23"/>
    </location>
</feature>
<evidence type="ECO:0000256" key="1">
    <source>
        <dbReference type="SAM" id="MobiDB-lite"/>
    </source>
</evidence>
<sequence>MLKTKASRREAAVTTTQEPPGRIVSDIGTAVRIRWAGPGGHDGEERLSPPGDVPADQRPRFFFLSRPPSRPASGCGSRRSIHTARVRADRVGRVFVLRTAQGRRQS</sequence>
<keyword evidence="3" id="KW-1185">Reference proteome</keyword>
<organism evidence="2 3">
    <name type="scientific">Streptomyces poonensis</name>
    <dbReference type="NCBI Taxonomy" id="68255"/>
    <lineage>
        <taxon>Bacteria</taxon>
        <taxon>Bacillati</taxon>
        <taxon>Actinomycetota</taxon>
        <taxon>Actinomycetes</taxon>
        <taxon>Kitasatosporales</taxon>
        <taxon>Streptomycetaceae</taxon>
        <taxon>Streptomyces</taxon>
    </lineage>
</organism>
<dbReference type="Proteomes" id="UP000622166">
    <property type="component" value="Unassembled WGS sequence"/>
</dbReference>